<keyword evidence="2" id="KW-1185">Reference proteome</keyword>
<accession>A0A2W6MXP2</accession>
<organism evidence="1 2">
    <name type="scientific">Helicobacter valdiviensis</name>
    <dbReference type="NCBI Taxonomy" id="1458358"/>
    <lineage>
        <taxon>Bacteria</taxon>
        <taxon>Pseudomonadati</taxon>
        <taxon>Campylobacterota</taxon>
        <taxon>Epsilonproteobacteria</taxon>
        <taxon>Campylobacterales</taxon>
        <taxon>Helicobacteraceae</taxon>
        <taxon>Helicobacter</taxon>
    </lineage>
</organism>
<evidence type="ECO:0000313" key="1">
    <source>
        <dbReference type="EMBL" id="PZT48711.1"/>
    </source>
</evidence>
<protein>
    <submittedName>
        <fullName evidence="1">Uncharacterized protein</fullName>
    </submittedName>
</protein>
<name>A0A2W6MXP2_9HELI</name>
<dbReference type="AlphaFoldDB" id="A0A2W6MXP2"/>
<dbReference type="EMBL" id="NBIU01000004">
    <property type="protein sequence ID" value="PZT48711.1"/>
    <property type="molecule type" value="Genomic_DNA"/>
</dbReference>
<gene>
    <name evidence="1" type="ORF">B6S12_02390</name>
</gene>
<dbReference type="RefSeq" id="WP_111229231.1">
    <property type="nucleotide sequence ID" value="NZ_NBIU01000004.1"/>
</dbReference>
<dbReference type="OrthoDB" id="5314063at2"/>
<proteinExistence type="predicted"/>
<reference evidence="1 2" key="1">
    <citation type="submission" date="2017-03" db="EMBL/GenBank/DDBJ databases">
        <title>Genomic and clinical evidence uncovers the enterohepatic species Helicobacter valdiviensis as a potential human intestinal pathogen.</title>
        <authorList>
            <person name="Fresia P."/>
            <person name="Jara R."/>
            <person name="Sierra R."/>
            <person name="Ferres I."/>
            <person name="Greif G."/>
            <person name="Iraola G."/>
            <person name="Collado L."/>
        </authorList>
    </citation>
    <scope>NUCLEOTIDE SEQUENCE [LARGE SCALE GENOMIC DNA]</scope>
    <source>
        <strain evidence="1 2">WBE14</strain>
    </source>
</reference>
<dbReference type="Proteomes" id="UP000249746">
    <property type="component" value="Unassembled WGS sequence"/>
</dbReference>
<evidence type="ECO:0000313" key="2">
    <source>
        <dbReference type="Proteomes" id="UP000249746"/>
    </source>
</evidence>
<sequence>MEIGNLKLSALGLNTIENINNKVSNISSLSIPEDLNEFSHKAKLYQKVQGILSNGYLDNEKRNYFSRYNNTPKEGIVSVDNPLGGYLSQKGKDKYLETSIGKVEVFLDLEDDNDKYGVGGVSYMGELINLDINQDGFLDSSDKYFDKLKIKGVNKDGEEFIYKLSDVYSSLDLSEFVITQKDINKEDKWKIQSGTSLFRAEESYQKVKEEDIKKLFKTYGDEKGYIDLTKTYKDKYGNEQYVNAELMNNFNFAFMDKALSGVERLERFSMVGTTNKEAKESLLGKHPAYATAGNIQNRFNLMYEEYYSNKGKLAIEREFQVISGMAFSENKFKEIYEGINNPQTMQKYIEALDGGLDSVNGLQLNKDGSITLHFISGKTQHISELYSSNGEFNLTNKNQRASMMSEAVSMEEEDLNKLDFKEIGIEQNGSIISLADLGVKFIQKEIFSNGKSAFILNKYDGSTITVNNLYKIRNLDNLEKLHFKEEDKLRPKYEWEF</sequence>
<comment type="caution">
    <text evidence="1">The sequence shown here is derived from an EMBL/GenBank/DDBJ whole genome shotgun (WGS) entry which is preliminary data.</text>
</comment>